<dbReference type="InterPro" id="IPR029052">
    <property type="entry name" value="Metallo-depent_PP-like"/>
</dbReference>
<comment type="caution">
    <text evidence="1">The sequence shown here is derived from an EMBL/GenBank/DDBJ whole genome shotgun (WGS) entry which is preliminary data.</text>
</comment>
<evidence type="ECO:0000313" key="1">
    <source>
        <dbReference type="EMBL" id="CAK9086552.1"/>
    </source>
</evidence>
<dbReference type="InterPro" id="IPR051693">
    <property type="entry name" value="UPF0046_metallophosphoest"/>
</dbReference>
<accession>A0ABP0QE89</accession>
<dbReference type="Gene3D" id="3.60.21.10">
    <property type="match status" value="1"/>
</dbReference>
<reference evidence="1 2" key="1">
    <citation type="submission" date="2024-02" db="EMBL/GenBank/DDBJ databases">
        <authorList>
            <person name="Chen Y."/>
            <person name="Shah S."/>
            <person name="Dougan E. K."/>
            <person name="Thang M."/>
            <person name="Chan C."/>
        </authorList>
    </citation>
    <scope>NUCLEOTIDE SEQUENCE [LARGE SCALE GENOMIC DNA]</scope>
</reference>
<dbReference type="InterPro" id="IPR004843">
    <property type="entry name" value="Calcineurin-like_PHP"/>
</dbReference>
<dbReference type="Proteomes" id="UP001642484">
    <property type="component" value="Unassembled WGS sequence"/>
</dbReference>
<dbReference type="PANTHER" id="PTHR12905:SF0">
    <property type="entry name" value="CALCINEURIN-LIKE PHOSPHOESTERASE DOMAIN-CONTAINING PROTEIN"/>
    <property type="match status" value="1"/>
</dbReference>
<dbReference type="Pfam" id="PF00149">
    <property type="entry name" value="Metallophos"/>
    <property type="match status" value="1"/>
</dbReference>
<protein>
    <submittedName>
        <fullName evidence="1">Uncharacterized protein</fullName>
    </submittedName>
</protein>
<keyword evidence="2" id="KW-1185">Reference proteome</keyword>
<proteinExistence type="predicted"/>
<dbReference type="PANTHER" id="PTHR12905">
    <property type="entry name" value="METALLOPHOSPHOESTERASE"/>
    <property type="match status" value="1"/>
</dbReference>
<dbReference type="EMBL" id="CAXAMN010024417">
    <property type="protein sequence ID" value="CAK9086552.1"/>
    <property type="molecule type" value="Genomic_DNA"/>
</dbReference>
<gene>
    <name evidence="1" type="ORF">CCMP2556_LOCUS41921</name>
</gene>
<dbReference type="SUPFAM" id="SSF56300">
    <property type="entry name" value="Metallo-dependent phosphatases"/>
    <property type="match status" value="1"/>
</dbReference>
<evidence type="ECO:0000313" key="2">
    <source>
        <dbReference type="Proteomes" id="UP001642484"/>
    </source>
</evidence>
<sequence>MARHVDLVRERFGEEVLQSLLARWAEACPRGAERLKLDYFLKLGEPAPCCFGCVEALPGRSTSVPVILQGQSQRSGYQQVLPSRPSLEKGQSEQIARAGTVATATSSTGPTSFRAEAAPAWGGPSSTRSAPSSRRCQKILDMMKPFLEMMCGAGRTDAASARHAEDHMHEHLAKMVLCAPETWFEVITGATLPSDATNDFTAIGVAFDSSSRLRRAGVEYYHDRLWEKHRKDGCLYVASLETPPSLELRSLHALPGAACPSVRMVAVSDTHLLHEKFGSLPEGDLLVHAGDLSFEESRSKDATECAEKLKEFSGDFKAFLRWFRSSSMGLTSAMKWLGSVSKFEHRVLVGGNHDYILEQLGHARAQELCQDFGVEYLHTAAPPLELPFSTGRSLRIWGSGISFYSTLGAGRQVLSGNRAYQMDSASGEAQFLEETSHLQPGSVDVLITHSPPAGALFGKRDQPRWINDLLKRIRPQVYLCGHAHNPEKLDINQKVADVEGTFGAQLANTSVWNSYVGLPFVFDLPKFQ</sequence>
<name>A0ABP0QE89_9DINO</name>
<organism evidence="1 2">
    <name type="scientific">Durusdinium trenchii</name>
    <dbReference type="NCBI Taxonomy" id="1381693"/>
    <lineage>
        <taxon>Eukaryota</taxon>
        <taxon>Sar</taxon>
        <taxon>Alveolata</taxon>
        <taxon>Dinophyceae</taxon>
        <taxon>Suessiales</taxon>
        <taxon>Symbiodiniaceae</taxon>
        <taxon>Durusdinium</taxon>
    </lineage>
</organism>